<dbReference type="OrthoDB" id="656959at2"/>
<reference evidence="2 3" key="1">
    <citation type="submission" date="2018-06" db="EMBL/GenBank/DDBJ databases">
        <title>Genomic Encyclopedia of Archaeal and Bacterial Type Strains, Phase II (KMG-II): from individual species to whole genera.</title>
        <authorList>
            <person name="Goeker M."/>
        </authorList>
    </citation>
    <scope>NUCLEOTIDE SEQUENCE [LARGE SCALE GENOMIC DNA]</scope>
    <source>
        <strain evidence="2 3">DSM 27372</strain>
    </source>
</reference>
<dbReference type="Pfam" id="PF14300">
    <property type="entry name" value="DMP19"/>
    <property type="match status" value="1"/>
</dbReference>
<organism evidence="2 3">
    <name type="scientific">Pedobacter nutrimenti</name>
    <dbReference type="NCBI Taxonomy" id="1241337"/>
    <lineage>
        <taxon>Bacteria</taxon>
        <taxon>Pseudomonadati</taxon>
        <taxon>Bacteroidota</taxon>
        <taxon>Sphingobacteriia</taxon>
        <taxon>Sphingobacteriales</taxon>
        <taxon>Sphingobacteriaceae</taxon>
        <taxon>Pedobacter</taxon>
    </lineage>
</organism>
<name>A0A318UJD1_9SPHI</name>
<sequence length="361" mass="41569">MRFLLFITILFLAGKTQGQVPGFTEPTPREELIIKLANECFNTSKYKPIQRLAIYPFNKVSSIKLISFKEDDLIPVHKKRIDNSKVLESCTLNTVQTNELTEILYNIGYNPDIKPILRLLSNYKCYEPRNGILFLDAAGKAFEFIEICFECHRTRASSKKVVQGIFCEDKFSLLKNFFQQAGIQYGTSSLYTKTAYSEILKLDTNDVLRAFQEKLDNKVLHGDNIEQLSDLEKKIFILLNSREIYDGYSGNSGLASFYFKYTGRFYPQTIDLLSEIGARRTLEAFKSSMQQWPEGIIPENRANRLKVLLKIADQAIPIWQGIEKELYTYESSEASQVLTQKENLKGLIFNYIMSHKNELSD</sequence>
<feature type="domain" description="DNA mimic protein DMP19 C-terminal" evidence="1">
    <location>
        <begin position="244"/>
        <end position="340"/>
    </location>
</feature>
<dbReference type="AlphaFoldDB" id="A0A318UJD1"/>
<protein>
    <recommendedName>
        <fullName evidence="1">DNA mimic protein DMP19 C-terminal domain-containing protein</fullName>
    </recommendedName>
</protein>
<dbReference type="RefSeq" id="WP_110830971.1">
    <property type="nucleotide sequence ID" value="NZ_QKLU01000004.1"/>
</dbReference>
<proteinExistence type="predicted"/>
<gene>
    <name evidence="2" type="ORF">B0O44_104226</name>
</gene>
<dbReference type="Gene3D" id="1.20.1420.60">
    <property type="match status" value="1"/>
</dbReference>
<comment type="caution">
    <text evidence="2">The sequence shown here is derived from an EMBL/GenBank/DDBJ whole genome shotgun (WGS) entry which is preliminary data.</text>
</comment>
<evidence type="ECO:0000259" key="1">
    <source>
        <dbReference type="Pfam" id="PF14300"/>
    </source>
</evidence>
<evidence type="ECO:0000313" key="3">
    <source>
        <dbReference type="Proteomes" id="UP000248198"/>
    </source>
</evidence>
<dbReference type="EMBL" id="QKLU01000004">
    <property type="protein sequence ID" value="PYF74055.1"/>
    <property type="molecule type" value="Genomic_DNA"/>
</dbReference>
<dbReference type="Proteomes" id="UP000248198">
    <property type="component" value="Unassembled WGS sequence"/>
</dbReference>
<evidence type="ECO:0000313" key="2">
    <source>
        <dbReference type="EMBL" id="PYF74055.1"/>
    </source>
</evidence>
<accession>A0A318UJD1</accession>
<dbReference type="InterPro" id="IPR025402">
    <property type="entry name" value="DMP19_C"/>
</dbReference>
<keyword evidence="3" id="KW-1185">Reference proteome</keyword>